<reference evidence="2" key="1">
    <citation type="submission" date="2018-12" db="EMBL/GenBank/DDBJ databases">
        <title>Complete genome sequence of Paenibacillus sp. MBLB1234.</title>
        <authorList>
            <person name="Nam Y.-D."/>
            <person name="Kang J."/>
            <person name="Chung W.-H."/>
            <person name="Park Y.S."/>
        </authorList>
    </citation>
    <scope>NUCLEOTIDE SEQUENCE [LARGE SCALE GENOMIC DNA]</scope>
    <source>
        <strain evidence="2">MBLB1234</strain>
    </source>
</reference>
<accession>A0A3Q9I5J1</accession>
<dbReference type="InterPro" id="IPR019644">
    <property type="entry name" value="DUF2508"/>
</dbReference>
<sequence>MRHKIAESKELLSVTLEPGQEEEYKRMLYHEVNKARKEWEWAYMAFQEAVGQDNIDVAIYTLEAAERRYQIELKRAKQANVRWDAFQYGSYFE</sequence>
<dbReference type="Pfam" id="PF10704">
    <property type="entry name" value="DUF2508"/>
    <property type="match status" value="1"/>
</dbReference>
<protein>
    <submittedName>
        <fullName evidence="1">DUF2508 family protein</fullName>
    </submittedName>
</protein>
<gene>
    <name evidence="1" type="ORF">EI981_00675</name>
</gene>
<keyword evidence="2" id="KW-1185">Reference proteome</keyword>
<name>A0A3Q9I5J1_9BACL</name>
<evidence type="ECO:0000313" key="1">
    <source>
        <dbReference type="EMBL" id="AZS13157.1"/>
    </source>
</evidence>
<dbReference type="KEGG" id="plut:EI981_00675"/>
<dbReference type="AlphaFoldDB" id="A0A3Q9I5J1"/>
<dbReference type="OrthoDB" id="2649829at2"/>
<dbReference type="RefSeq" id="WP_126994557.1">
    <property type="nucleotide sequence ID" value="NZ_CP034346.1"/>
</dbReference>
<organism evidence="1 2">
    <name type="scientific">Paenibacillus lutimineralis</name>
    <dbReference type="NCBI Taxonomy" id="2707005"/>
    <lineage>
        <taxon>Bacteria</taxon>
        <taxon>Bacillati</taxon>
        <taxon>Bacillota</taxon>
        <taxon>Bacilli</taxon>
        <taxon>Bacillales</taxon>
        <taxon>Paenibacillaceae</taxon>
        <taxon>Paenibacillus</taxon>
    </lineage>
</organism>
<dbReference type="EMBL" id="CP034346">
    <property type="protein sequence ID" value="AZS13157.1"/>
    <property type="molecule type" value="Genomic_DNA"/>
</dbReference>
<dbReference type="Proteomes" id="UP000270678">
    <property type="component" value="Chromosome"/>
</dbReference>
<proteinExistence type="predicted"/>
<evidence type="ECO:0000313" key="2">
    <source>
        <dbReference type="Proteomes" id="UP000270678"/>
    </source>
</evidence>